<evidence type="ECO:0000256" key="5">
    <source>
        <dbReference type="ARBA" id="ARBA00022723"/>
    </source>
</evidence>
<gene>
    <name evidence="15" type="ORF">HG535_0G00590</name>
</gene>
<dbReference type="GeneID" id="59237958"/>
<dbReference type="Gene3D" id="3.40.630.10">
    <property type="entry name" value="Zn peptidases"/>
    <property type="match status" value="1"/>
</dbReference>
<protein>
    <recommendedName>
        <fullName evidence="10">Inactive metallocarboxypeptidase ECM14</fullName>
    </recommendedName>
    <alternativeName>
        <fullName evidence="11">Inactive metallocarboxypeptidase ecm14</fullName>
    </alternativeName>
</protein>
<dbReference type="Proteomes" id="UP000509704">
    <property type="component" value="Chromosome 7"/>
</dbReference>
<dbReference type="PROSITE" id="PS00132">
    <property type="entry name" value="CARBOXYPEPT_ZN_1"/>
    <property type="match status" value="1"/>
</dbReference>
<keyword evidence="8" id="KW-1015">Disulfide bond</keyword>
<evidence type="ECO:0000256" key="6">
    <source>
        <dbReference type="ARBA" id="ARBA00022729"/>
    </source>
</evidence>
<keyword evidence="7" id="KW-0862">Zinc</keyword>
<evidence type="ECO:0000256" key="4">
    <source>
        <dbReference type="ARBA" id="ARBA00022525"/>
    </source>
</evidence>
<comment type="caution">
    <text evidence="12">Lacks conserved residue(s) required for the propagation of feature annotation.</text>
</comment>
<comment type="cofactor">
    <cofactor evidence="1">
        <name>Zn(2+)</name>
        <dbReference type="ChEBI" id="CHEBI:29105"/>
    </cofactor>
</comment>
<proteinExistence type="inferred from homology"/>
<dbReference type="PANTHER" id="PTHR11705">
    <property type="entry name" value="PROTEASE FAMILY M14 CARBOXYPEPTIDASE A,B"/>
    <property type="match status" value="1"/>
</dbReference>
<feature type="domain" description="Peptidase M14" evidence="14">
    <location>
        <begin position="123"/>
        <end position="428"/>
    </location>
</feature>
<dbReference type="GO" id="GO:0004181">
    <property type="term" value="F:metallocarboxypeptidase activity"/>
    <property type="evidence" value="ECO:0007669"/>
    <property type="project" value="InterPro"/>
</dbReference>
<evidence type="ECO:0000256" key="10">
    <source>
        <dbReference type="ARBA" id="ARBA00026187"/>
    </source>
</evidence>
<evidence type="ECO:0000256" key="3">
    <source>
        <dbReference type="ARBA" id="ARBA00005988"/>
    </source>
</evidence>
<comment type="subcellular location">
    <subcellularLocation>
        <location evidence="2">Secreted</location>
    </subcellularLocation>
</comment>
<dbReference type="EMBL" id="CP058610">
    <property type="protein sequence ID" value="QLG74175.1"/>
    <property type="molecule type" value="Genomic_DNA"/>
</dbReference>
<dbReference type="GO" id="GO:0008270">
    <property type="term" value="F:zinc ion binding"/>
    <property type="evidence" value="ECO:0007669"/>
    <property type="project" value="InterPro"/>
</dbReference>
<organism evidence="15 16">
    <name type="scientific">Zygotorulaspora mrakii</name>
    <name type="common">Zygosaccharomyces mrakii</name>
    <dbReference type="NCBI Taxonomy" id="42260"/>
    <lineage>
        <taxon>Eukaryota</taxon>
        <taxon>Fungi</taxon>
        <taxon>Dikarya</taxon>
        <taxon>Ascomycota</taxon>
        <taxon>Saccharomycotina</taxon>
        <taxon>Saccharomycetes</taxon>
        <taxon>Saccharomycetales</taxon>
        <taxon>Saccharomycetaceae</taxon>
        <taxon>Zygotorulaspora</taxon>
    </lineage>
</organism>
<dbReference type="CDD" id="cd03860">
    <property type="entry name" value="M14_CP_A-B_like"/>
    <property type="match status" value="1"/>
</dbReference>
<evidence type="ECO:0000313" key="16">
    <source>
        <dbReference type="Proteomes" id="UP000509704"/>
    </source>
</evidence>
<comment type="function">
    <text evidence="9">Inactive carboxypeptidase that may play a role in cell wall organization and biogenesis.</text>
</comment>
<evidence type="ECO:0000256" key="9">
    <source>
        <dbReference type="ARBA" id="ARBA00025210"/>
    </source>
</evidence>
<name>A0A7H9B622_ZYGMR</name>
<accession>A0A7H9B622</accession>
<dbReference type="GO" id="GO:0005576">
    <property type="term" value="C:extracellular region"/>
    <property type="evidence" value="ECO:0007669"/>
    <property type="project" value="UniProtKB-SubCell"/>
</dbReference>
<dbReference type="PANTHER" id="PTHR11705:SF147">
    <property type="entry name" value="INACTIVE METALLOCARBOXYPEPTIDASE ECM14"/>
    <property type="match status" value="1"/>
</dbReference>
<evidence type="ECO:0000256" key="11">
    <source>
        <dbReference type="ARBA" id="ARBA00026213"/>
    </source>
</evidence>
<dbReference type="AlphaFoldDB" id="A0A7H9B622"/>
<evidence type="ECO:0000256" key="12">
    <source>
        <dbReference type="PROSITE-ProRule" id="PRU01379"/>
    </source>
</evidence>
<dbReference type="PROSITE" id="PS00133">
    <property type="entry name" value="CARBOXYPEPT_ZN_2"/>
    <property type="match status" value="1"/>
</dbReference>
<dbReference type="SMART" id="SM00631">
    <property type="entry name" value="Zn_pept"/>
    <property type="match status" value="1"/>
</dbReference>
<dbReference type="PROSITE" id="PS52035">
    <property type="entry name" value="PEPTIDASE_M14"/>
    <property type="match status" value="1"/>
</dbReference>
<dbReference type="InterPro" id="IPR057246">
    <property type="entry name" value="CARBOXYPEPT_ZN_1"/>
</dbReference>
<dbReference type="OrthoDB" id="3626597at2759"/>
<dbReference type="InterPro" id="IPR000834">
    <property type="entry name" value="Peptidase_M14"/>
</dbReference>
<feature type="chain" id="PRO_5028878246" description="Inactive metallocarboxypeptidase ECM14" evidence="13">
    <location>
        <begin position="22"/>
        <end position="433"/>
    </location>
</feature>
<dbReference type="RefSeq" id="XP_037145900.1">
    <property type="nucleotide sequence ID" value="XM_037290005.1"/>
</dbReference>
<dbReference type="SUPFAM" id="SSF53187">
    <property type="entry name" value="Zn-dependent exopeptidases"/>
    <property type="match status" value="1"/>
</dbReference>
<evidence type="ECO:0000256" key="7">
    <source>
        <dbReference type="ARBA" id="ARBA00022833"/>
    </source>
</evidence>
<evidence type="ECO:0000256" key="1">
    <source>
        <dbReference type="ARBA" id="ARBA00001947"/>
    </source>
</evidence>
<evidence type="ECO:0000256" key="2">
    <source>
        <dbReference type="ARBA" id="ARBA00004613"/>
    </source>
</evidence>
<feature type="signal peptide" evidence="13">
    <location>
        <begin position="1"/>
        <end position="21"/>
    </location>
</feature>
<evidence type="ECO:0000256" key="8">
    <source>
        <dbReference type="ARBA" id="ARBA00023157"/>
    </source>
</evidence>
<dbReference type="KEGG" id="zmk:HG535_0G00590"/>
<keyword evidence="6 13" id="KW-0732">Signal</keyword>
<evidence type="ECO:0000256" key="13">
    <source>
        <dbReference type="SAM" id="SignalP"/>
    </source>
</evidence>
<evidence type="ECO:0000313" key="15">
    <source>
        <dbReference type="EMBL" id="QLG74175.1"/>
    </source>
</evidence>
<keyword evidence="5" id="KW-0479">Metal-binding</keyword>
<keyword evidence="4" id="KW-0964">Secreted</keyword>
<dbReference type="FunFam" id="3.40.630.10:FF:000060">
    <property type="entry name" value="Putative metallocarboxypeptidase ecm14"/>
    <property type="match status" value="1"/>
</dbReference>
<sequence>MWGAAVRVAISAISLTSFVVADYVRDYSGYQVCRFHTSEKSNVIKDVVSPLTKDFDIWTRNADFIDIRLPKNVGDFEGCEVLVNDLNGVIEDTYPEKKHQGYAADTEQTSFDALTSADFFFHEFRDLDTIYTWLDLLERSYPDLVTIELVGETYEGRQMKALHISTNNVESNPDKKTIIINGGIHAREWISVSSVCWTIYQLLTRYGVSKKETYYLDHLDFLVIPVFNPDGYVHTWMHDRLWRKNRQETIMPGCPGIDIDHSFDFHWEPTDEFPCSEEYSGEKPFEALEALSLNHYLNITKGAYKIHGYLDFHSYSQEILYPYAYSCDALPRDFENLLELSYGLAKAIRNKSGKYYKVTPSCKDRGSDIIPGMGAGSALDFMYHHRAHWAFQLKLRDTGNKGFLLPPKHIVPTGKEIYAAVRYFCSFILDPEL</sequence>
<dbReference type="Pfam" id="PF00246">
    <property type="entry name" value="Peptidase_M14"/>
    <property type="match status" value="1"/>
</dbReference>
<dbReference type="PRINTS" id="PR00765">
    <property type="entry name" value="CRBOXYPTASEA"/>
</dbReference>
<comment type="similarity">
    <text evidence="3 12">Belongs to the peptidase M14 family.</text>
</comment>
<dbReference type="GO" id="GO:0006508">
    <property type="term" value="P:proteolysis"/>
    <property type="evidence" value="ECO:0007669"/>
    <property type="project" value="InterPro"/>
</dbReference>
<dbReference type="InterPro" id="IPR057247">
    <property type="entry name" value="CARBOXYPEPT_ZN_2"/>
</dbReference>
<reference evidence="15 16" key="1">
    <citation type="submission" date="2020-07" db="EMBL/GenBank/DDBJ databases">
        <title>The yeast mating-type switching endonuclease HO is a domesticated member of an unorthodox homing genetic element family.</title>
        <authorList>
            <person name="Coughlan A.Y."/>
            <person name="Lombardi L."/>
            <person name="Braun-Galleani S."/>
            <person name="Martos A.R."/>
            <person name="Galeote V."/>
            <person name="Bigey F."/>
            <person name="Dequin S."/>
            <person name="Byrne K.P."/>
            <person name="Wolfe K.H."/>
        </authorList>
    </citation>
    <scope>NUCLEOTIDE SEQUENCE [LARGE SCALE GENOMIC DNA]</scope>
    <source>
        <strain evidence="15 16">NRRL Y-6702</strain>
    </source>
</reference>
<evidence type="ECO:0000259" key="14">
    <source>
        <dbReference type="PROSITE" id="PS52035"/>
    </source>
</evidence>
<keyword evidence="16" id="KW-1185">Reference proteome</keyword>